<gene>
    <name evidence="1" type="ORF">NMK_1909</name>
</gene>
<dbReference type="Pfam" id="PF09424">
    <property type="entry name" value="YqeY"/>
    <property type="match status" value="1"/>
</dbReference>
<name>A0A2R5F7U5_9PROT</name>
<dbReference type="GO" id="GO:0016884">
    <property type="term" value="F:carbon-nitrogen ligase activity, with glutamine as amido-N-donor"/>
    <property type="evidence" value="ECO:0007669"/>
    <property type="project" value="InterPro"/>
</dbReference>
<comment type="caution">
    <text evidence="1">The sequence shown here is derived from an EMBL/GenBank/DDBJ whole genome shotgun (WGS) entry which is preliminary data.</text>
</comment>
<dbReference type="PANTHER" id="PTHR28055">
    <property type="entry name" value="ALTERED INHERITANCE OF MITOCHONDRIA PROTEIN 41, MITOCHONDRIAL"/>
    <property type="match status" value="1"/>
</dbReference>
<keyword evidence="1" id="KW-0808">Transferase</keyword>
<proteinExistence type="predicted"/>
<sequence length="155" mass="17088">MSLLDTIQAASLSARKARNTDEAALLTTLFAEAARVGKDDGNRVSTDAEVQEVVRKFIKNNNDTIQALWIPEKIDLDEARVARRTKLQLEQAVLMSFLPKQAAPEELQAAVSEIVAALPDKSTKHMGAVMGQLNKRFGANFDKRFASELVKHALQ</sequence>
<dbReference type="InterPro" id="IPR023168">
    <property type="entry name" value="GatB_Yqey_C_2"/>
</dbReference>
<accession>A0A2R5F7U5</accession>
<dbReference type="InterPro" id="IPR019004">
    <property type="entry name" value="YqeY/Aim41"/>
</dbReference>
<organism evidence="1 2">
    <name type="scientific">Novimethylophilus kurashikiensis</name>
    <dbReference type="NCBI Taxonomy" id="1825523"/>
    <lineage>
        <taxon>Bacteria</taxon>
        <taxon>Pseudomonadati</taxon>
        <taxon>Pseudomonadota</taxon>
        <taxon>Betaproteobacteria</taxon>
        <taxon>Nitrosomonadales</taxon>
        <taxon>Methylophilaceae</taxon>
        <taxon>Novimethylophilus</taxon>
    </lineage>
</organism>
<dbReference type="Gene3D" id="1.10.10.410">
    <property type="match status" value="1"/>
</dbReference>
<keyword evidence="2" id="KW-1185">Reference proteome</keyword>
<dbReference type="Gene3D" id="1.10.1510.10">
    <property type="entry name" value="Uncharacterised protein YqeY/AIM41 PF09424, N-terminal domain"/>
    <property type="match status" value="1"/>
</dbReference>
<dbReference type="InterPro" id="IPR003789">
    <property type="entry name" value="Asn/Gln_tRNA_amidoTrase-B-like"/>
</dbReference>
<dbReference type="PANTHER" id="PTHR28055:SF1">
    <property type="entry name" value="ALTERED INHERITANCE OF MITOCHONDRIA PROTEIN 41, MITOCHONDRIAL"/>
    <property type="match status" value="1"/>
</dbReference>
<dbReference type="RefSeq" id="WP_109015509.1">
    <property type="nucleotide sequence ID" value="NZ_BDOQ01000007.1"/>
</dbReference>
<dbReference type="OrthoDB" id="9788127at2"/>
<evidence type="ECO:0000313" key="2">
    <source>
        <dbReference type="Proteomes" id="UP000245081"/>
    </source>
</evidence>
<dbReference type="SUPFAM" id="SSF89095">
    <property type="entry name" value="GatB/YqeY motif"/>
    <property type="match status" value="1"/>
</dbReference>
<reference evidence="1 2" key="1">
    <citation type="journal article" date="2018" name="Environ. Microbiol.">
        <title>Isolation and genomic characterization of Novimethylophilus kurashikiensis gen. nov. sp. nov., a new lanthanide-dependent methylotrophic species of Methylophilaceae.</title>
        <authorList>
            <person name="Lv H."/>
            <person name="Sahin N."/>
            <person name="Tani A."/>
        </authorList>
    </citation>
    <scope>NUCLEOTIDE SEQUENCE [LARGE SCALE GENOMIC DNA]</scope>
    <source>
        <strain evidence="1 2">La2-4</strain>
    </source>
</reference>
<protein>
    <submittedName>
        <fullName evidence="1">Glutamyl-tRNA amidotransferase</fullName>
    </submittedName>
</protein>
<dbReference type="InterPro" id="IPR042184">
    <property type="entry name" value="YqeY/Aim41_N"/>
</dbReference>
<dbReference type="EMBL" id="BDOQ01000007">
    <property type="protein sequence ID" value="GBG14312.1"/>
    <property type="molecule type" value="Genomic_DNA"/>
</dbReference>
<dbReference type="GO" id="GO:0016740">
    <property type="term" value="F:transferase activity"/>
    <property type="evidence" value="ECO:0007669"/>
    <property type="project" value="UniProtKB-KW"/>
</dbReference>
<evidence type="ECO:0000313" key="1">
    <source>
        <dbReference type="EMBL" id="GBG14312.1"/>
    </source>
</evidence>
<dbReference type="Proteomes" id="UP000245081">
    <property type="component" value="Unassembled WGS sequence"/>
</dbReference>
<dbReference type="AlphaFoldDB" id="A0A2R5F7U5"/>